<dbReference type="PROSITE" id="PS51257">
    <property type="entry name" value="PROKAR_LIPOPROTEIN"/>
    <property type="match status" value="1"/>
</dbReference>
<keyword evidence="3" id="KW-1185">Reference proteome</keyword>
<protein>
    <recommendedName>
        <fullName evidence="4">Secreted protein</fullName>
    </recommendedName>
</protein>
<comment type="caution">
    <text evidence="2">The sequence shown here is derived from an EMBL/GenBank/DDBJ whole genome shotgun (WGS) entry which is preliminary data.</text>
</comment>
<dbReference type="AlphaFoldDB" id="A0AAD5WD97"/>
<dbReference type="EMBL" id="JAHQIW010005525">
    <property type="protein sequence ID" value="KAJ1366304.1"/>
    <property type="molecule type" value="Genomic_DNA"/>
</dbReference>
<organism evidence="2 3">
    <name type="scientific">Parelaphostrongylus tenuis</name>
    <name type="common">Meningeal worm</name>
    <dbReference type="NCBI Taxonomy" id="148309"/>
    <lineage>
        <taxon>Eukaryota</taxon>
        <taxon>Metazoa</taxon>
        <taxon>Ecdysozoa</taxon>
        <taxon>Nematoda</taxon>
        <taxon>Chromadorea</taxon>
        <taxon>Rhabditida</taxon>
        <taxon>Rhabditina</taxon>
        <taxon>Rhabditomorpha</taxon>
        <taxon>Strongyloidea</taxon>
        <taxon>Metastrongylidae</taxon>
        <taxon>Parelaphostrongylus</taxon>
    </lineage>
</organism>
<feature type="chain" id="PRO_5042165791" description="Secreted protein" evidence="1">
    <location>
        <begin position="23"/>
        <end position="228"/>
    </location>
</feature>
<reference evidence="2" key="1">
    <citation type="submission" date="2021-06" db="EMBL/GenBank/DDBJ databases">
        <title>Parelaphostrongylus tenuis whole genome reference sequence.</title>
        <authorList>
            <person name="Garwood T.J."/>
            <person name="Larsen P.A."/>
            <person name="Fountain-Jones N.M."/>
            <person name="Garbe J.R."/>
            <person name="Macchietto M.G."/>
            <person name="Kania S.A."/>
            <person name="Gerhold R.W."/>
            <person name="Richards J.E."/>
            <person name="Wolf T.M."/>
        </authorList>
    </citation>
    <scope>NUCLEOTIDE SEQUENCE</scope>
    <source>
        <strain evidence="2">MNPRO001-30</strain>
        <tissue evidence="2">Meninges</tissue>
    </source>
</reference>
<evidence type="ECO:0008006" key="4">
    <source>
        <dbReference type="Google" id="ProtNLM"/>
    </source>
</evidence>
<sequence length="228" mass="24296">MNTEKLLTLLFSLLATVASVLGCGVMPQGQARTSNFIVRGFRLPTAMVFTTSASAPVQLPGGIAATSDAAKSFVSRLVMQTIVDVLEQQGRSAGLPDAIISGILSQLMFQISYDPLECKTVTIYPKADKKYPGVDMNLQPHCIVIGNTVTSVCTSTEQGDDKCELGKSDKIELVAAKHMSITGSLTTTNIIMANWSNTMWQGVVNRAIRTLAMGPFASHFASAFATVS</sequence>
<evidence type="ECO:0000256" key="1">
    <source>
        <dbReference type="SAM" id="SignalP"/>
    </source>
</evidence>
<name>A0AAD5WD97_PARTN</name>
<gene>
    <name evidence="2" type="ORF">KIN20_026933</name>
</gene>
<accession>A0AAD5WD97</accession>
<dbReference type="Proteomes" id="UP001196413">
    <property type="component" value="Unassembled WGS sequence"/>
</dbReference>
<evidence type="ECO:0000313" key="2">
    <source>
        <dbReference type="EMBL" id="KAJ1366304.1"/>
    </source>
</evidence>
<feature type="signal peptide" evidence="1">
    <location>
        <begin position="1"/>
        <end position="22"/>
    </location>
</feature>
<proteinExistence type="predicted"/>
<keyword evidence="1" id="KW-0732">Signal</keyword>
<evidence type="ECO:0000313" key="3">
    <source>
        <dbReference type="Proteomes" id="UP001196413"/>
    </source>
</evidence>